<evidence type="ECO:0000256" key="8">
    <source>
        <dbReference type="ARBA" id="ARBA00023306"/>
    </source>
</evidence>
<accession>A0A0P9C804</accession>
<sequence>MQGETTHTAWDLILGAGPLVQMVMLLLVLASLTSWIIIYVKGRQLLGAARAEAAFSGVYHQARDLDQLMSAVNRQDAAARSGSAAVLRSGYRQFQRFREEGLPLPELREAGRRAMRVAMSEEVDRLDRTLAILAVVASSAPFVGLFGTVWGIMNSFQNIGATGQATLAVVAPGIAEALIATAFGLAAAIPAVIAYNMLTRRVEHHQTRLENFMDELTGVLERQART</sequence>
<comment type="similarity">
    <text evidence="9">Belongs to the exbB/tolQ family.</text>
</comment>
<evidence type="ECO:0000259" key="11">
    <source>
        <dbReference type="Pfam" id="PF01618"/>
    </source>
</evidence>
<name>A0A0P9C804_9GAMM</name>
<dbReference type="GO" id="GO:0017038">
    <property type="term" value="P:protein import"/>
    <property type="evidence" value="ECO:0007669"/>
    <property type="project" value="TreeGrafter"/>
</dbReference>
<evidence type="ECO:0000256" key="6">
    <source>
        <dbReference type="ARBA" id="ARBA00022989"/>
    </source>
</evidence>
<evidence type="ECO:0000313" key="13">
    <source>
        <dbReference type="Proteomes" id="UP000183104"/>
    </source>
</evidence>
<dbReference type="InterPro" id="IPR050790">
    <property type="entry name" value="ExbB/TolQ_transport"/>
</dbReference>
<keyword evidence="2" id="KW-1003">Cell membrane</keyword>
<dbReference type="OrthoDB" id="9805133at2"/>
<evidence type="ECO:0000256" key="1">
    <source>
        <dbReference type="ARBA" id="ARBA00004651"/>
    </source>
</evidence>
<dbReference type="GO" id="GO:0043213">
    <property type="term" value="P:bacteriocin transport"/>
    <property type="evidence" value="ECO:0007669"/>
    <property type="project" value="InterPro"/>
</dbReference>
<evidence type="ECO:0000256" key="4">
    <source>
        <dbReference type="ARBA" id="ARBA00022618"/>
    </source>
</evidence>
<dbReference type="Pfam" id="PF01618">
    <property type="entry name" value="MotA_ExbB"/>
    <property type="match status" value="1"/>
</dbReference>
<keyword evidence="9" id="KW-0653">Protein transport</keyword>
<dbReference type="GO" id="GO:0051301">
    <property type="term" value="P:cell division"/>
    <property type="evidence" value="ECO:0007669"/>
    <property type="project" value="UniProtKB-KW"/>
</dbReference>
<dbReference type="PATRIC" id="fig|381306.5.peg.1303"/>
<dbReference type="InterPro" id="IPR014163">
    <property type="entry name" value="Tol-Pal_TolQ"/>
</dbReference>
<protein>
    <submittedName>
        <fullName evidence="12">Biopolymer transport protein TolQ</fullName>
    </submittedName>
</protein>
<feature type="domain" description="MotA/TolQ/ExbB proton channel" evidence="11">
    <location>
        <begin position="107"/>
        <end position="210"/>
    </location>
</feature>
<organism evidence="12 13">
    <name type="scientific">Thiohalorhabdus denitrificans</name>
    <dbReference type="NCBI Taxonomy" id="381306"/>
    <lineage>
        <taxon>Bacteria</taxon>
        <taxon>Pseudomonadati</taxon>
        <taxon>Pseudomonadota</taxon>
        <taxon>Gammaproteobacteria</taxon>
        <taxon>Thiohalorhabdales</taxon>
        <taxon>Thiohalorhabdaceae</taxon>
        <taxon>Thiohalorhabdus</taxon>
    </lineage>
</organism>
<keyword evidence="7 10" id="KW-0472">Membrane</keyword>
<evidence type="ECO:0000313" key="12">
    <source>
        <dbReference type="EMBL" id="SCY38525.1"/>
    </source>
</evidence>
<keyword evidence="8" id="KW-0131">Cell cycle</keyword>
<evidence type="ECO:0000256" key="5">
    <source>
        <dbReference type="ARBA" id="ARBA00022692"/>
    </source>
</evidence>
<keyword evidence="13" id="KW-1185">Reference proteome</keyword>
<keyword evidence="6 10" id="KW-1133">Transmembrane helix</keyword>
<dbReference type="EMBL" id="FMUN01000005">
    <property type="protein sequence ID" value="SCY38525.1"/>
    <property type="molecule type" value="Genomic_DNA"/>
</dbReference>
<keyword evidence="5 10" id="KW-0812">Transmembrane</keyword>
<dbReference type="Proteomes" id="UP000183104">
    <property type="component" value="Unassembled WGS sequence"/>
</dbReference>
<dbReference type="PANTHER" id="PTHR30625">
    <property type="entry name" value="PROTEIN TOLQ"/>
    <property type="match status" value="1"/>
</dbReference>
<dbReference type="STRING" id="381306.AN478_04090"/>
<evidence type="ECO:0000256" key="7">
    <source>
        <dbReference type="ARBA" id="ARBA00023136"/>
    </source>
</evidence>
<dbReference type="PANTHER" id="PTHR30625:SF3">
    <property type="entry name" value="TOL-PAL SYSTEM PROTEIN TOLQ"/>
    <property type="match status" value="1"/>
</dbReference>
<proteinExistence type="inferred from homology"/>
<dbReference type="NCBIfam" id="TIGR02796">
    <property type="entry name" value="tolQ"/>
    <property type="match status" value="1"/>
</dbReference>
<dbReference type="GO" id="GO:0005886">
    <property type="term" value="C:plasma membrane"/>
    <property type="evidence" value="ECO:0007669"/>
    <property type="project" value="UniProtKB-SubCell"/>
</dbReference>
<dbReference type="InterPro" id="IPR002898">
    <property type="entry name" value="MotA_ExbB_proton_chnl"/>
</dbReference>
<gene>
    <name evidence="12" type="ORF">SAMN05661077_1960</name>
</gene>
<feature type="transmembrane region" description="Helical" evidence="10">
    <location>
        <begin position="173"/>
        <end position="198"/>
    </location>
</feature>
<keyword evidence="9" id="KW-0813">Transport</keyword>
<reference evidence="13" key="1">
    <citation type="submission" date="2016-10" db="EMBL/GenBank/DDBJ databases">
        <authorList>
            <person name="Varghese N."/>
        </authorList>
    </citation>
    <scope>NUCLEOTIDE SEQUENCE [LARGE SCALE GENOMIC DNA]</scope>
    <source>
        <strain evidence="13">HL 19</strain>
    </source>
</reference>
<evidence type="ECO:0000256" key="10">
    <source>
        <dbReference type="SAM" id="Phobius"/>
    </source>
</evidence>
<evidence type="ECO:0000256" key="9">
    <source>
        <dbReference type="RuleBase" id="RU004057"/>
    </source>
</evidence>
<evidence type="ECO:0000256" key="3">
    <source>
        <dbReference type="ARBA" id="ARBA00022519"/>
    </source>
</evidence>
<dbReference type="AlphaFoldDB" id="A0A0P9C804"/>
<comment type="subcellular location">
    <subcellularLocation>
        <location evidence="1">Cell membrane</location>
        <topology evidence="1">Multi-pass membrane protein</topology>
    </subcellularLocation>
    <subcellularLocation>
        <location evidence="9">Membrane</location>
        <topology evidence="9">Multi-pass membrane protein</topology>
    </subcellularLocation>
</comment>
<feature type="transmembrane region" description="Helical" evidence="10">
    <location>
        <begin position="20"/>
        <end position="40"/>
    </location>
</feature>
<keyword evidence="4" id="KW-0132">Cell division</keyword>
<keyword evidence="3" id="KW-0997">Cell inner membrane</keyword>
<dbReference type="RefSeq" id="WP_054965345.1">
    <property type="nucleotide sequence ID" value="NZ_FMUN01000005.1"/>
</dbReference>
<evidence type="ECO:0000256" key="2">
    <source>
        <dbReference type="ARBA" id="ARBA00022475"/>
    </source>
</evidence>
<feature type="transmembrane region" description="Helical" evidence="10">
    <location>
        <begin position="129"/>
        <end position="153"/>
    </location>
</feature>